<sequence>MHSRYRTRDIDVTPEISVGRYFARAKIEPCQDLSEVGLDEVYESGDLGNFAKEADAIAYAHKRAIDWIDDRMNPEMAPQTSYRLILVNVRHSIARPMAVDDAIGRHAHLVRRSGAPDRRTYLTEVSA</sequence>
<gene>
    <name evidence="1" type="ORF">GGD41_001342</name>
</gene>
<organism evidence="1 2">
    <name type="scientific">Paraburkholderia bryophila</name>
    <dbReference type="NCBI Taxonomy" id="420952"/>
    <lineage>
        <taxon>Bacteria</taxon>
        <taxon>Pseudomonadati</taxon>
        <taxon>Pseudomonadota</taxon>
        <taxon>Betaproteobacteria</taxon>
        <taxon>Burkholderiales</taxon>
        <taxon>Burkholderiaceae</taxon>
        <taxon>Paraburkholderia</taxon>
    </lineage>
</organism>
<proteinExistence type="predicted"/>
<reference evidence="1 2" key="1">
    <citation type="submission" date="2020-07" db="EMBL/GenBank/DDBJ databases">
        <title>Exploring microbial biodiversity for novel pathways involved in the catabolism of aromatic compounds derived from lignin.</title>
        <authorList>
            <person name="Elkins J."/>
        </authorList>
    </citation>
    <scope>NUCLEOTIDE SEQUENCE [LARGE SCALE GENOMIC DNA]</scope>
    <source>
        <strain evidence="1 2">H2C3B</strain>
    </source>
</reference>
<accession>A0A7Y9W4H3</accession>
<comment type="caution">
    <text evidence="1">The sequence shown here is derived from an EMBL/GenBank/DDBJ whole genome shotgun (WGS) entry which is preliminary data.</text>
</comment>
<name>A0A7Y9W4H3_9BURK</name>
<evidence type="ECO:0000313" key="2">
    <source>
        <dbReference type="Proteomes" id="UP000572540"/>
    </source>
</evidence>
<dbReference type="Proteomes" id="UP000572540">
    <property type="component" value="Unassembled WGS sequence"/>
</dbReference>
<evidence type="ECO:0000313" key="1">
    <source>
        <dbReference type="EMBL" id="NYH14114.1"/>
    </source>
</evidence>
<dbReference type="RefSeq" id="WP_179709311.1">
    <property type="nucleotide sequence ID" value="NZ_JACCAU010000001.1"/>
</dbReference>
<dbReference type="EMBL" id="JACCAU010000001">
    <property type="protein sequence ID" value="NYH14114.1"/>
    <property type="molecule type" value="Genomic_DNA"/>
</dbReference>
<protein>
    <submittedName>
        <fullName evidence="1">Uncharacterized protein</fullName>
    </submittedName>
</protein>
<dbReference type="AlphaFoldDB" id="A0A7Y9W4H3"/>